<accession>A0ABX2PS87</accession>
<gene>
    <name evidence="1" type="ORF">HW561_12225</name>
</gene>
<dbReference type="Proteomes" id="UP000630805">
    <property type="component" value="Unassembled WGS sequence"/>
</dbReference>
<name>A0ABX2PS87_9RHOB</name>
<evidence type="ECO:0000313" key="2">
    <source>
        <dbReference type="Proteomes" id="UP000630805"/>
    </source>
</evidence>
<comment type="caution">
    <text evidence="1">The sequence shown here is derived from an EMBL/GenBank/DDBJ whole genome shotgun (WGS) entry which is preliminary data.</text>
</comment>
<dbReference type="RefSeq" id="WP_176865140.1">
    <property type="nucleotide sequence ID" value="NZ_JABXWT010000005.1"/>
</dbReference>
<protein>
    <submittedName>
        <fullName evidence="1">Uncharacterized protein</fullName>
    </submittedName>
</protein>
<evidence type="ECO:0000313" key="1">
    <source>
        <dbReference type="EMBL" id="NVO56555.1"/>
    </source>
</evidence>
<proteinExistence type="predicted"/>
<reference evidence="1 2" key="1">
    <citation type="submission" date="2020-06" db="EMBL/GenBank/DDBJ databases">
        <authorList>
            <person name="Cao W.R."/>
        </authorList>
    </citation>
    <scope>NUCLEOTIDE SEQUENCE [LARGE SCALE GENOMIC DNA]</scope>
    <source>
        <strain evidence="1 2">B1Z28</strain>
    </source>
</reference>
<sequence>MLPAKAISAVFCRLRAFPERIARSGVSLWAICFLSTASLATAQAPEQGEKAVFVALELCSEPIETLVAARAALAEAGWTEFDEGPGRIVLSNRIAFSIDEADLPYTIRDASFMTASLLGNSALGPNQLAFEHSNVRLALIGIEEGQSSCAFTGPAWLLQSARTNGIDKGFGAKTRLVTLNLSRNPKVMAATASLEVDAFIEAYSAAETDQTKREEMVAALPGLLMPTNIFVAPFPQDAAEGAK</sequence>
<organism evidence="1 2">
    <name type="scientific">Ruegeria haliotis</name>
    <dbReference type="NCBI Taxonomy" id="2747601"/>
    <lineage>
        <taxon>Bacteria</taxon>
        <taxon>Pseudomonadati</taxon>
        <taxon>Pseudomonadota</taxon>
        <taxon>Alphaproteobacteria</taxon>
        <taxon>Rhodobacterales</taxon>
        <taxon>Roseobacteraceae</taxon>
        <taxon>Ruegeria</taxon>
    </lineage>
</organism>
<dbReference type="EMBL" id="JABXWT010000005">
    <property type="protein sequence ID" value="NVO56555.1"/>
    <property type="molecule type" value="Genomic_DNA"/>
</dbReference>
<keyword evidence="2" id="KW-1185">Reference proteome</keyword>